<dbReference type="InterPro" id="IPR025421">
    <property type="entry name" value="DUF4148"/>
</dbReference>
<dbReference type="EMBL" id="PNYC01000034">
    <property type="protein sequence ID" value="PMS30132.1"/>
    <property type="molecule type" value="Genomic_DNA"/>
</dbReference>
<dbReference type="RefSeq" id="WP_020566131.1">
    <property type="nucleotide sequence ID" value="NZ_KB890169.1"/>
</dbReference>
<organism evidence="2 3">
    <name type="scientific">Trinickia symbiotica</name>
    <dbReference type="NCBI Taxonomy" id="863227"/>
    <lineage>
        <taxon>Bacteria</taxon>
        <taxon>Pseudomonadati</taxon>
        <taxon>Pseudomonadota</taxon>
        <taxon>Betaproteobacteria</taxon>
        <taxon>Burkholderiales</taxon>
        <taxon>Burkholderiaceae</taxon>
        <taxon>Trinickia</taxon>
    </lineage>
</organism>
<sequence>MKRVVTNIAIASLLLTASAASFAQTNQHVTRAEVRAELEQAHKAGYDPNDWVHYPENVLAQRAKLQAGAKNDDSPTAK</sequence>
<dbReference type="AlphaFoldDB" id="A0A2N7WL43"/>
<name>A0A2N7WL43_9BURK</name>
<feature type="chain" id="PRO_5014750295" evidence="1">
    <location>
        <begin position="24"/>
        <end position="78"/>
    </location>
</feature>
<keyword evidence="1" id="KW-0732">Signal</keyword>
<gene>
    <name evidence="2" type="ORF">C0Z20_30280</name>
</gene>
<comment type="caution">
    <text evidence="2">The sequence shown here is derived from an EMBL/GenBank/DDBJ whole genome shotgun (WGS) entry which is preliminary data.</text>
</comment>
<dbReference type="Pfam" id="PF13663">
    <property type="entry name" value="DUF4148"/>
    <property type="match status" value="1"/>
</dbReference>
<proteinExistence type="predicted"/>
<reference evidence="2 3" key="1">
    <citation type="submission" date="2018-01" db="EMBL/GenBank/DDBJ databases">
        <title>Whole genome analyses suggest that Burkholderia sensu lato contains two further novel genera in the rhizoxinica-symbiotica group Mycetohabitans gen. nov., and Trinickia gen. nov.: implications for the evolution of diazotrophy and nodulation in the Burkholderiaceae.</title>
        <authorList>
            <person name="Estrada-de los Santos P."/>
            <person name="Palmer M."/>
            <person name="Chavez-Ramirez B."/>
            <person name="Beukes C."/>
            <person name="Steenkamp E.T."/>
            <person name="Hirsch A.M."/>
            <person name="Manyaka P."/>
            <person name="Maluk M."/>
            <person name="Lafos M."/>
            <person name="Crook M."/>
            <person name="Gross E."/>
            <person name="Simon M.F."/>
            <person name="Bueno dos Reis Junior F."/>
            <person name="Poole P.S."/>
            <person name="Venter S.N."/>
            <person name="James E.K."/>
        </authorList>
    </citation>
    <scope>NUCLEOTIDE SEQUENCE [LARGE SCALE GENOMIC DNA]</scope>
    <source>
        <strain evidence="2 3">JPY 581</strain>
    </source>
</reference>
<evidence type="ECO:0000256" key="1">
    <source>
        <dbReference type="SAM" id="SignalP"/>
    </source>
</evidence>
<dbReference type="OrthoDB" id="9034330at2"/>
<feature type="signal peptide" evidence="1">
    <location>
        <begin position="1"/>
        <end position="23"/>
    </location>
</feature>
<accession>A0A2N7WL43</accession>
<protein>
    <submittedName>
        <fullName evidence="2">DUF4148 domain-containing protein</fullName>
    </submittedName>
</protein>
<evidence type="ECO:0000313" key="3">
    <source>
        <dbReference type="Proteomes" id="UP000235777"/>
    </source>
</evidence>
<evidence type="ECO:0000313" key="2">
    <source>
        <dbReference type="EMBL" id="PMS30132.1"/>
    </source>
</evidence>
<dbReference type="Proteomes" id="UP000235777">
    <property type="component" value="Unassembled WGS sequence"/>
</dbReference>
<keyword evidence="3" id="KW-1185">Reference proteome</keyword>